<dbReference type="AlphaFoldDB" id="A0A0F7S711"/>
<dbReference type="OrthoDB" id="411064at2759"/>
<name>A0A0F7S711_9BASI</name>
<proteinExistence type="inferred from homology"/>
<dbReference type="EMBL" id="CCFA01000430">
    <property type="protein sequence ID" value="CDW95691.1"/>
    <property type="molecule type" value="Genomic_DNA"/>
</dbReference>
<dbReference type="InterPro" id="IPR036663">
    <property type="entry name" value="Fumarylacetoacetase_C_sf"/>
</dbReference>
<dbReference type="Pfam" id="PF01557">
    <property type="entry name" value="FAA_hydrolase"/>
    <property type="match status" value="1"/>
</dbReference>
<dbReference type="Gene3D" id="3.90.850.10">
    <property type="entry name" value="Fumarylacetoacetase-like, C-terminal domain"/>
    <property type="match status" value="1"/>
</dbReference>
<sequence>MSTPAPFSCLVRFHPTSSNQVGIGEPVDPTLDVGQAIFTSSTDILVNLFSGSSVLNPGQPTGETSTIHQLLSPLTQQEVGTIRCIGLNYIEHAKEAELDIPTVPTLFMKPAMSLAGPWPDKTVVPKSSVEDDAADYEAEVAVVIGKSCKDVDESEALDYVLGITAANDVSSHKAQFSQSQWCYSKGFDGACPIGPALVHINSITDLNKVSIQAKLNHDTVQKSDLNDLIFSIPKIVSFLSRGTTLPAGTLILTGTPAGIGWTASPKRTLQHGDTFTVTVSNGVGSLINQVQFEK</sequence>
<dbReference type="EMBL" id="LK056680">
    <property type="protein sequence ID" value="CDU24619.1"/>
    <property type="molecule type" value="Genomic_DNA"/>
</dbReference>
<dbReference type="PANTHER" id="PTHR11820">
    <property type="entry name" value="ACYLPYRUVASE"/>
    <property type="match status" value="1"/>
</dbReference>
<reference evidence="5" key="2">
    <citation type="submission" date="2014-06" db="EMBL/GenBank/DDBJ databases">
        <authorList>
            <person name="Berkman J.Paul."/>
        </authorList>
    </citation>
    <scope>NUCLEOTIDE SEQUENCE [LARGE SCALE GENOMIC DNA]</scope>
</reference>
<accession>A0A0F7S711</accession>
<dbReference type="Proteomes" id="UP000242770">
    <property type="component" value="Unassembled WGS sequence"/>
</dbReference>
<comment type="similarity">
    <text evidence="1">Belongs to the FAH family.</text>
</comment>
<evidence type="ECO:0000313" key="4">
    <source>
        <dbReference type="EMBL" id="CDU24619.1"/>
    </source>
</evidence>
<dbReference type="GO" id="GO:0046872">
    <property type="term" value="F:metal ion binding"/>
    <property type="evidence" value="ECO:0007669"/>
    <property type="project" value="UniProtKB-KW"/>
</dbReference>
<organism evidence="5 6">
    <name type="scientific">Sporisorium scitamineum</name>
    <dbReference type="NCBI Taxonomy" id="49012"/>
    <lineage>
        <taxon>Eukaryota</taxon>
        <taxon>Fungi</taxon>
        <taxon>Dikarya</taxon>
        <taxon>Basidiomycota</taxon>
        <taxon>Ustilaginomycotina</taxon>
        <taxon>Ustilaginomycetes</taxon>
        <taxon>Ustilaginales</taxon>
        <taxon>Ustilaginaceae</taxon>
        <taxon>Sporisorium</taxon>
    </lineage>
</organism>
<keyword evidence="2" id="KW-0479">Metal-binding</keyword>
<evidence type="ECO:0000256" key="2">
    <source>
        <dbReference type="ARBA" id="ARBA00022723"/>
    </source>
</evidence>
<keyword evidence="6" id="KW-1185">Reference proteome</keyword>
<dbReference type="GO" id="GO:0050163">
    <property type="term" value="F:oxaloacetate tautomerase activity"/>
    <property type="evidence" value="ECO:0007669"/>
    <property type="project" value="UniProtKB-ARBA"/>
</dbReference>
<dbReference type="PANTHER" id="PTHR11820:SF7">
    <property type="entry name" value="ACYLPYRUVASE FAHD1, MITOCHONDRIAL"/>
    <property type="match status" value="1"/>
</dbReference>
<dbReference type="InterPro" id="IPR011234">
    <property type="entry name" value="Fumarylacetoacetase-like_C"/>
</dbReference>
<dbReference type="GO" id="GO:0006107">
    <property type="term" value="P:oxaloacetate metabolic process"/>
    <property type="evidence" value="ECO:0007669"/>
    <property type="project" value="UniProtKB-ARBA"/>
</dbReference>
<gene>
    <name evidence="5" type="primary">SSCI08460.1</name>
    <name evidence="4" type="ORF">SPSC_04452</name>
</gene>
<feature type="domain" description="Fumarylacetoacetase-like C-terminal" evidence="3">
    <location>
        <begin position="81"/>
        <end position="291"/>
    </location>
</feature>
<evidence type="ECO:0000313" key="5">
    <source>
        <dbReference type="EMBL" id="CDW95691.1"/>
    </source>
</evidence>
<evidence type="ECO:0000256" key="1">
    <source>
        <dbReference type="ARBA" id="ARBA00010211"/>
    </source>
</evidence>
<evidence type="ECO:0000313" key="6">
    <source>
        <dbReference type="Proteomes" id="UP000242770"/>
    </source>
</evidence>
<dbReference type="GO" id="GO:0018773">
    <property type="term" value="F:acetylpyruvate hydrolase activity"/>
    <property type="evidence" value="ECO:0007669"/>
    <property type="project" value="TreeGrafter"/>
</dbReference>
<reference evidence="4" key="1">
    <citation type="submission" date="2014-06" db="EMBL/GenBank/DDBJ databases">
        <authorList>
            <person name="Ju J."/>
            <person name="Zhang J."/>
        </authorList>
    </citation>
    <scope>NUCLEOTIDE SEQUENCE</scope>
    <source>
        <strain evidence="4">SscI8</strain>
    </source>
</reference>
<evidence type="ECO:0000259" key="3">
    <source>
        <dbReference type="Pfam" id="PF01557"/>
    </source>
</evidence>
<dbReference type="FunFam" id="3.90.850.10:FF:000002">
    <property type="entry name" value="2-hydroxyhepta-2,4-diene-1,7-dioate isomerase"/>
    <property type="match status" value="1"/>
</dbReference>
<protein>
    <recommendedName>
        <fullName evidence="3">Fumarylacetoacetase-like C-terminal domain-containing protein</fullName>
    </recommendedName>
</protein>
<dbReference type="SUPFAM" id="SSF56529">
    <property type="entry name" value="FAH"/>
    <property type="match status" value="1"/>
</dbReference>
<reference evidence="6" key="3">
    <citation type="submission" date="2014-06" db="EMBL/GenBank/DDBJ databases">
        <authorList>
            <person name="Berkman P.J."/>
        </authorList>
    </citation>
    <scope>NUCLEOTIDE SEQUENCE [LARGE SCALE GENOMIC DNA]</scope>
</reference>
<dbReference type="STRING" id="49012.A0A0F7S711"/>